<dbReference type="InterPro" id="IPR008979">
    <property type="entry name" value="Galactose-bd-like_sf"/>
</dbReference>
<comment type="caution">
    <text evidence="4">Lacks conserved residue(s) required for the propagation of feature annotation.</text>
</comment>
<feature type="domain" description="F5/8 type C" evidence="6">
    <location>
        <begin position="791"/>
        <end position="900"/>
    </location>
</feature>
<keyword evidence="3 4" id="KW-1015">Disulfide bond</keyword>
<dbReference type="SMART" id="SM00607">
    <property type="entry name" value="FTP"/>
    <property type="match status" value="2"/>
</dbReference>
<dbReference type="OrthoDB" id="10051464at2759"/>
<dbReference type="SUPFAM" id="SSF49854">
    <property type="entry name" value="Spermadhesin, CUB domain"/>
    <property type="match status" value="1"/>
</dbReference>
<organism evidence="10 11">
    <name type="scientific">Branchiostoma belcheri</name>
    <name type="common">Amphioxus</name>
    <dbReference type="NCBI Taxonomy" id="7741"/>
    <lineage>
        <taxon>Eukaryota</taxon>
        <taxon>Metazoa</taxon>
        <taxon>Chordata</taxon>
        <taxon>Cephalochordata</taxon>
        <taxon>Leptocardii</taxon>
        <taxon>Amphioxiformes</taxon>
        <taxon>Branchiostomatidae</taxon>
        <taxon>Branchiostoma</taxon>
    </lineage>
</organism>
<dbReference type="CDD" id="cd00041">
    <property type="entry name" value="CUB"/>
    <property type="match status" value="1"/>
</dbReference>
<dbReference type="SUPFAM" id="SSF56436">
    <property type="entry name" value="C-type lectin-like"/>
    <property type="match status" value="1"/>
</dbReference>
<dbReference type="Gene3D" id="3.10.100.10">
    <property type="entry name" value="Mannose-Binding Protein A, subunit A"/>
    <property type="match status" value="1"/>
</dbReference>
<dbReference type="InterPro" id="IPR016186">
    <property type="entry name" value="C-type_lectin-like/link_sf"/>
</dbReference>
<dbReference type="SUPFAM" id="SSF57424">
    <property type="entry name" value="LDL receptor-like module"/>
    <property type="match status" value="1"/>
</dbReference>
<feature type="domain" description="WSC" evidence="9">
    <location>
        <begin position="344"/>
        <end position="438"/>
    </location>
</feature>
<evidence type="ECO:0000259" key="6">
    <source>
        <dbReference type="PROSITE" id="PS50022"/>
    </source>
</evidence>
<dbReference type="RefSeq" id="XP_019626118.1">
    <property type="nucleotide sequence ID" value="XM_019770559.1"/>
</dbReference>
<feature type="domain" description="CUB" evidence="5">
    <location>
        <begin position="24"/>
        <end position="144"/>
    </location>
</feature>
<evidence type="ECO:0000259" key="5">
    <source>
        <dbReference type="PROSITE" id="PS01180"/>
    </source>
</evidence>
<dbReference type="Pfam" id="PF00754">
    <property type="entry name" value="F5_F8_type_C"/>
    <property type="match status" value="1"/>
</dbReference>
<dbReference type="InterPro" id="IPR001304">
    <property type="entry name" value="C-type_lectin-like"/>
</dbReference>
<dbReference type="SMART" id="SM00192">
    <property type="entry name" value="LDLa"/>
    <property type="match status" value="1"/>
</dbReference>
<dbReference type="InterPro" id="IPR003609">
    <property type="entry name" value="Pan_app"/>
</dbReference>
<dbReference type="PROSITE" id="PS50948">
    <property type="entry name" value="PAN"/>
    <property type="match status" value="1"/>
</dbReference>
<name>A0A6P4YP02_BRABE</name>
<keyword evidence="10" id="KW-1185">Reference proteome</keyword>
<proteinExistence type="predicted"/>
<dbReference type="PANTHER" id="PTHR47635">
    <property type="entry name" value="CUB DOMAIN-CONTAINING PROTEIN"/>
    <property type="match status" value="1"/>
</dbReference>
<evidence type="ECO:0000313" key="10">
    <source>
        <dbReference type="Proteomes" id="UP000515135"/>
    </source>
</evidence>
<dbReference type="PROSITE" id="PS51212">
    <property type="entry name" value="WSC"/>
    <property type="match status" value="1"/>
</dbReference>
<evidence type="ECO:0000256" key="1">
    <source>
        <dbReference type="ARBA" id="ARBA00022723"/>
    </source>
</evidence>
<dbReference type="GeneID" id="109471275"/>
<dbReference type="Pfam" id="PF00059">
    <property type="entry name" value="Lectin_C"/>
    <property type="match status" value="1"/>
</dbReference>
<dbReference type="Proteomes" id="UP000515135">
    <property type="component" value="Unplaced"/>
</dbReference>
<dbReference type="Gene3D" id="2.60.120.200">
    <property type="match status" value="1"/>
</dbReference>
<dbReference type="PROSITE" id="PS50041">
    <property type="entry name" value="C_TYPE_LECTIN_2"/>
    <property type="match status" value="1"/>
</dbReference>
<dbReference type="InterPro" id="IPR035914">
    <property type="entry name" value="Sperma_CUB_dom_sf"/>
</dbReference>
<dbReference type="Gene3D" id="2.60.120.290">
    <property type="entry name" value="Spermadhesin, CUB domain"/>
    <property type="match status" value="1"/>
</dbReference>
<dbReference type="PROSITE" id="PS01180">
    <property type="entry name" value="CUB"/>
    <property type="match status" value="1"/>
</dbReference>
<feature type="disulfide bond" evidence="4">
    <location>
        <begin position="156"/>
        <end position="174"/>
    </location>
</feature>
<dbReference type="Pfam" id="PF13385">
    <property type="entry name" value="Laminin_G_3"/>
    <property type="match status" value="1"/>
</dbReference>
<dbReference type="SMART" id="SM00321">
    <property type="entry name" value="WSC"/>
    <property type="match status" value="1"/>
</dbReference>
<evidence type="ECO:0000256" key="3">
    <source>
        <dbReference type="ARBA" id="ARBA00023157"/>
    </source>
</evidence>
<accession>A0A6P4YP02</accession>
<dbReference type="Pfam" id="PF00057">
    <property type="entry name" value="Ldl_recept_a"/>
    <property type="match status" value="1"/>
</dbReference>
<dbReference type="InterPro" id="IPR000421">
    <property type="entry name" value="FA58C"/>
</dbReference>
<evidence type="ECO:0000256" key="4">
    <source>
        <dbReference type="PROSITE-ProRule" id="PRU00124"/>
    </source>
</evidence>
<protein>
    <submittedName>
        <fullName evidence="11">Uncharacterized protein LOC109471275</fullName>
    </submittedName>
</protein>
<evidence type="ECO:0000259" key="8">
    <source>
        <dbReference type="PROSITE" id="PS50948"/>
    </source>
</evidence>
<evidence type="ECO:0000259" key="7">
    <source>
        <dbReference type="PROSITE" id="PS50041"/>
    </source>
</evidence>
<feature type="disulfide bond" evidence="4">
    <location>
        <begin position="149"/>
        <end position="161"/>
    </location>
</feature>
<dbReference type="SMART" id="SM00042">
    <property type="entry name" value="CUB"/>
    <property type="match status" value="1"/>
</dbReference>
<dbReference type="Gene3D" id="4.10.400.10">
    <property type="entry name" value="Low-density Lipoprotein Receptor"/>
    <property type="match status" value="1"/>
</dbReference>
<dbReference type="PROSITE" id="PS50022">
    <property type="entry name" value="FA58C_3"/>
    <property type="match status" value="1"/>
</dbReference>
<dbReference type="CDD" id="cd00112">
    <property type="entry name" value="LDLa"/>
    <property type="match status" value="1"/>
</dbReference>
<evidence type="ECO:0000313" key="11">
    <source>
        <dbReference type="RefSeq" id="XP_019626118.1"/>
    </source>
</evidence>
<dbReference type="InterPro" id="IPR002889">
    <property type="entry name" value="WSC_carb-bd"/>
</dbReference>
<dbReference type="InterPro" id="IPR016187">
    <property type="entry name" value="CTDL_fold"/>
</dbReference>
<dbReference type="Pfam" id="PF22633">
    <property type="entry name" value="F5_F8_type_C_2"/>
    <property type="match status" value="2"/>
</dbReference>
<reference evidence="11" key="1">
    <citation type="submission" date="2025-08" db="UniProtKB">
        <authorList>
            <consortium name="RefSeq"/>
        </authorList>
    </citation>
    <scope>IDENTIFICATION</scope>
    <source>
        <tissue evidence="11">Gonad</tissue>
    </source>
</reference>
<dbReference type="InterPro" id="IPR013320">
    <property type="entry name" value="ConA-like_dom_sf"/>
</dbReference>
<dbReference type="SUPFAM" id="SSF49785">
    <property type="entry name" value="Galactose-binding domain-like"/>
    <property type="match status" value="3"/>
</dbReference>
<dbReference type="InterPro" id="IPR022041">
    <property type="entry name" value="Methyltransf_FA"/>
</dbReference>
<feature type="domain" description="C-type lectin" evidence="7">
    <location>
        <begin position="219"/>
        <end position="336"/>
    </location>
</feature>
<dbReference type="PANTHER" id="PTHR47635:SF2">
    <property type="entry name" value="LAMG-LIKE JELLYROLL FOLD DOMAIN-CONTAINING PROTEIN"/>
    <property type="match status" value="1"/>
</dbReference>
<sequence length="1425" mass="154341">MTGASSLTCLAGVPPSWDNSPPKCTATCPVEEQRAAGSGVILSPGYPEQYGTDQDCVWAIRGCGGPVTLSFQSFQTEEDYDFLKVYDGSLDTAALESSGDTPAVEYSGELDLKNYTSTTSVLYLQFTSDGSVTDSGFWIDYSCESVIGCGSDEFQCANGDCIDTQLLCDGKDDCGDGSEESADICTIGMTTRIRHRHRHRKVARVKRQAGCPVADYAPFNGVCYKSFTEPTTRDNASQTCAADGGILAMPKDDATNTFLSSLADVVWGRWLGLTDTDGDGQWVFEDGQTLTSSGYSNWLAGEPQPDNGNGGCVGFWAGGAFWDEKDCNYSRGFICQLNEEASQDLISVGCYEDVSSRKFPHAPITSSDMTNEKCSNHCAQEGFSYSATEHSNECFCGTDDDLVDLGVARPLAECSSACSGDGSQICGGSWRMSVYRVPDCEHIRTTVSSEKIYQWDIARVGSSPLTFRVTANNDVHIALSSARADLPDMYEIVIGGWSNSESAIRRAPAGTDQTRVSTAGILSPGEPRGFWVSWAEDGTIAAGRDGESSPFMQWQDPDPLPVLYFGYSTGQGSTGQFSFQCQLEPVGLWTFGAENGTADITGNGNDGFASTVQLTEGPNSTTGSYEFSGSSRSYVEIPNNGRLDVRYSLTILAHIYPTGNAGPLFNFRTDDWGFHFWQTTASQIFVRAVTRDGTLLDEASADVLQQSSWNYVGATYDYGTGELAVWHGGVKVGSRSVGVTQLSTNYAVRVGYRDGDGRAFTGRIACLQLYDYAMQQGQILAARTKCDDNTTPSPEPPGMGSWLTLNSSVIAETSGSPYVSDGVTYDAAAALDGNTDTYWHPHPDNQYSSDAYWIIFDLQAPHTLSKFRFSTRGDILHDVKAFVLSASQTSGPYLWYDVVNVTYVASDRSTEPRVYDGFSVTSRYWQFKVTETHASPADGPPYVTEIGFYGFAEKVVMSPERQKRSASSPANIALGRPAAQSSIYSSSHPPGLAVDGNTDTSWSGGSCAHTQSGTNSWWSVDLGSSRNIGTVTIYNRQDCCWERINPFHVHVTDSVSSLTEDTRCGGDHRFREGQASMSVPCAGRKGQVVVIQLPGSGRMINMCEVQVYEATNLALGRPTQQSSHHWRSQPGGRAVDGNRNTQYRIAPYCVHTDGVNDGQDPWWYVDLGTTRTIGYITVYTRQDCCTERISPFRIHIGGSTDVAANARCGDDHTFPTDRVDMTVSCFGMRGQYVGILLPGSGRILQLCEVEVYPAPDGFTVLAQSSGWDDPGFSAESAYIISNGQQSRFEPDSGTCGQSSFRHFPRTGCGGSAVDITGYTGVSLQFCAEACCALPTCLSFQYSIRAACYLKNKLCSASEKVSNANGNMYDRLVLPVTRRGHQVYIVNEQTGAVVEKAVFDTHHGGGGVTAAQQLTTFLQGIVEEFV</sequence>
<dbReference type="InterPro" id="IPR006585">
    <property type="entry name" value="FTP1"/>
</dbReference>
<evidence type="ECO:0000256" key="2">
    <source>
        <dbReference type="ARBA" id="ARBA00022837"/>
    </source>
</evidence>
<keyword evidence="2" id="KW-0106">Calcium</keyword>
<dbReference type="Pfam" id="PF00431">
    <property type="entry name" value="CUB"/>
    <property type="match status" value="1"/>
</dbReference>
<evidence type="ECO:0000259" key="9">
    <source>
        <dbReference type="PROSITE" id="PS51212"/>
    </source>
</evidence>
<feature type="domain" description="Apple" evidence="8">
    <location>
        <begin position="1295"/>
        <end position="1372"/>
    </location>
</feature>
<dbReference type="InterPro" id="IPR000859">
    <property type="entry name" value="CUB_dom"/>
</dbReference>
<dbReference type="Pfam" id="PF12248">
    <property type="entry name" value="Methyltransf_FA"/>
    <property type="match status" value="1"/>
</dbReference>
<dbReference type="SUPFAM" id="SSF49899">
    <property type="entry name" value="Concanavalin A-like lectins/glucanases"/>
    <property type="match status" value="1"/>
</dbReference>
<keyword evidence="1" id="KW-0479">Metal-binding</keyword>
<dbReference type="Pfam" id="PF01822">
    <property type="entry name" value="WSC"/>
    <property type="match status" value="1"/>
</dbReference>
<dbReference type="PROSITE" id="PS50068">
    <property type="entry name" value="LDLRA_2"/>
    <property type="match status" value="1"/>
</dbReference>
<dbReference type="Gene3D" id="2.60.120.260">
    <property type="entry name" value="Galactose-binding domain-like"/>
    <property type="match status" value="3"/>
</dbReference>
<dbReference type="GO" id="GO:0046872">
    <property type="term" value="F:metal ion binding"/>
    <property type="evidence" value="ECO:0007669"/>
    <property type="project" value="UniProtKB-KW"/>
</dbReference>
<dbReference type="InterPro" id="IPR036055">
    <property type="entry name" value="LDL_receptor-like_sf"/>
</dbReference>
<dbReference type="SMART" id="SM00034">
    <property type="entry name" value="CLECT"/>
    <property type="match status" value="1"/>
</dbReference>
<dbReference type="KEGG" id="bbel:109471275"/>
<dbReference type="CDD" id="cd00037">
    <property type="entry name" value="CLECT"/>
    <property type="match status" value="1"/>
</dbReference>
<dbReference type="PROSITE" id="PS01209">
    <property type="entry name" value="LDLRA_1"/>
    <property type="match status" value="1"/>
</dbReference>
<dbReference type="InterPro" id="IPR002172">
    <property type="entry name" value="LDrepeatLR_classA_rpt"/>
</dbReference>
<dbReference type="InterPro" id="IPR023415">
    <property type="entry name" value="LDLR_class-A_CS"/>
</dbReference>
<gene>
    <name evidence="11" type="primary">LOC109471275</name>
</gene>